<proteinExistence type="predicted"/>
<evidence type="ECO:0000313" key="5">
    <source>
        <dbReference type="Proteomes" id="UP000305202"/>
    </source>
</evidence>
<sequence length="442" mass="49386">MHSSLFAPATNGPFFLNDLRISPDIVGLSQLNNNVSPVWYSNFSQVRSDDIHPMAIGDNDNSMPIPLGDRLAYAGAYRALDQKLRLPARRRRSVPDHFWARFQFPPNEREDDDVDFINQSHQRDAQGNTLLMKVAGSETTQSYLWLKQLLVDGRADPNVKNRHGDTALHFAIATGDVENALLLVDNGADINVQGWQGQTPLHLATLKDDKDLVSELLLRGADYQAVDIEGNTSLHMAVIYDRKTTFYLLRRLKPILNIRNREGNTPLTQALKDRFFRFAFKLIDAGTNLTLRDQERHTPLMLAVLADRHILVEKLINKLDNINAMDQDGNNALHLAVKFGKRRALKVLVRYHPVFEIGNNEGMTPLMLAHRLGNRSAAKILMYYGARALAEDNTGGKTASRAIVIAAGEAQTTPVPDPAPVVAETFAGRWLQGFKKLFGING</sequence>
<dbReference type="InterPro" id="IPR051070">
    <property type="entry name" value="NF-kappa-B_inhibitor"/>
</dbReference>
<keyword evidence="1" id="KW-0677">Repeat</keyword>
<evidence type="ECO:0000256" key="1">
    <source>
        <dbReference type="ARBA" id="ARBA00022737"/>
    </source>
</evidence>
<feature type="repeat" description="ANK" evidence="3">
    <location>
        <begin position="163"/>
        <end position="195"/>
    </location>
</feature>
<dbReference type="PANTHER" id="PTHR46680:SF3">
    <property type="entry name" value="NF-KAPPA-B INHIBITOR CACTUS"/>
    <property type="match status" value="1"/>
</dbReference>
<evidence type="ECO:0008006" key="6">
    <source>
        <dbReference type="Google" id="ProtNLM"/>
    </source>
</evidence>
<keyword evidence="2 3" id="KW-0040">ANK repeat</keyword>
<dbReference type="Gene3D" id="1.25.40.20">
    <property type="entry name" value="Ankyrin repeat-containing domain"/>
    <property type="match status" value="3"/>
</dbReference>
<dbReference type="InterPro" id="IPR002110">
    <property type="entry name" value="Ankyrin_rpt"/>
</dbReference>
<evidence type="ECO:0000256" key="3">
    <source>
        <dbReference type="PROSITE-ProRule" id="PRU00023"/>
    </source>
</evidence>
<feature type="repeat" description="ANK" evidence="3">
    <location>
        <begin position="361"/>
        <end position="393"/>
    </location>
</feature>
<organism evidence="4 5">
    <name type="scientific">Martelella alba</name>
    <dbReference type="NCBI Taxonomy" id="2590451"/>
    <lineage>
        <taxon>Bacteria</taxon>
        <taxon>Pseudomonadati</taxon>
        <taxon>Pseudomonadota</taxon>
        <taxon>Alphaproteobacteria</taxon>
        <taxon>Hyphomicrobiales</taxon>
        <taxon>Aurantimonadaceae</taxon>
        <taxon>Martelella</taxon>
    </lineage>
</organism>
<comment type="caution">
    <text evidence="4">The sequence shown here is derived from an EMBL/GenBank/DDBJ whole genome shotgun (WGS) entry which is preliminary data.</text>
</comment>
<dbReference type="InterPro" id="IPR036770">
    <property type="entry name" value="Ankyrin_rpt-contain_sf"/>
</dbReference>
<keyword evidence="5" id="KW-1185">Reference proteome</keyword>
<dbReference type="SUPFAM" id="SSF48403">
    <property type="entry name" value="Ankyrin repeat"/>
    <property type="match status" value="1"/>
</dbReference>
<protein>
    <recommendedName>
        <fullName evidence="6">Ankyrin repeat protein</fullName>
    </recommendedName>
</protein>
<dbReference type="PROSITE" id="PS50297">
    <property type="entry name" value="ANK_REP_REGION"/>
    <property type="match status" value="3"/>
</dbReference>
<dbReference type="PROSITE" id="PS50088">
    <property type="entry name" value="ANK_REPEAT"/>
    <property type="match status" value="3"/>
</dbReference>
<reference evidence="4 5" key="1">
    <citation type="submission" date="2019-04" db="EMBL/GenBank/DDBJ databases">
        <authorList>
            <person name="Li M."/>
            <person name="Gao C."/>
        </authorList>
    </citation>
    <scope>NUCLEOTIDE SEQUENCE [LARGE SCALE GENOMIC DNA]</scope>
    <source>
        <strain evidence="4 5">BGMRC 2031</strain>
    </source>
</reference>
<evidence type="ECO:0000313" key="4">
    <source>
        <dbReference type="EMBL" id="TKI08784.1"/>
    </source>
</evidence>
<name>A0ABY2SSC7_9HYPH</name>
<dbReference type="Pfam" id="PF12796">
    <property type="entry name" value="Ank_2"/>
    <property type="match status" value="1"/>
</dbReference>
<dbReference type="PANTHER" id="PTHR46680">
    <property type="entry name" value="NF-KAPPA-B INHIBITOR ALPHA"/>
    <property type="match status" value="1"/>
</dbReference>
<dbReference type="Proteomes" id="UP000305202">
    <property type="component" value="Unassembled WGS sequence"/>
</dbReference>
<evidence type="ECO:0000256" key="2">
    <source>
        <dbReference type="ARBA" id="ARBA00023043"/>
    </source>
</evidence>
<dbReference type="SMART" id="SM00248">
    <property type="entry name" value="ANK"/>
    <property type="match status" value="7"/>
</dbReference>
<accession>A0ABY2SSC7</accession>
<feature type="repeat" description="ANK" evidence="3">
    <location>
        <begin position="196"/>
        <end position="228"/>
    </location>
</feature>
<dbReference type="EMBL" id="SZPQ01000001">
    <property type="protein sequence ID" value="TKI08784.1"/>
    <property type="molecule type" value="Genomic_DNA"/>
</dbReference>
<dbReference type="Pfam" id="PF13857">
    <property type="entry name" value="Ank_5"/>
    <property type="match status" value="1"/>
</dbReference>
<gene>
    <name evidence="4" type="ORF">FCN80_01665</name>
</gene>